<reference evidence="6" key="1">
    <citation type="submission" date="2021-06" db="EMBL/GenBank/DDBJ databases">
        <authorList>
            <consortium name="DOE Joint Genome Institute"/>
            <person name="Mondo S.J."/>
            <person name="Amses K.R."/>
            <person name="Simmons D.R."/>
            <person name="Longcore J.E."/>
            <person name="Seto K."/>
            <person name="Alves G.H."/>
            <person name="Bonds A.E."/>
            <person name="Quandt C.A."/>
            <person name="Davis W.J."/>
            <person name="Chang Y."/>
            <person name="Letcher P.M."/>
            <person name="Powell M.J."/>
            <person name="Kuo A."/>
            <person name="Labutti K."/>
            <person name="Pangilinan J."/>
            <person name="Andreopoulos W."/>
            <person name="Tritt A."/>
            <person name="Riley R."/>
            <person name="Hundley H."/>
            <person name="Johnson J."/>
            <person name="Lipzen A."/>
            <person name="Barry K."/>
            <person name="Berbee M.L."/>
            <person name="Buchler N.E."/>
            <person name="Grigoriev I.V."/>
            <person name="Spatafora J.W."/>
            <person name="Stajich J.E."/>
            <person name="James T.Y."/>
        </authorList>
    </citation>
    <scope>NUCLEOTIDE SEQUENCE</scope>
    <source>
        <strain evidence="6">AG</strain>
    </source>
</reference>
<feature type="compositionally biased region" description="Polar residues" evidence="4">
    <location>
        <begin position="710"/>
        <end position="722"/>
    </location>
</feature>
<dbReference type="Proteomes" id="UP001206595">
    <property type="component" value="Unassembled WGS sequence"/>
</dbReference>
<dbReference type="Pfam" id="PF14559">
    <property type="entry name" value="TPR_19"/>
    <property type="match status" value="1"/>
</dbReference>
<proteinExistence type="inferred from homology"/>
<feature type="compositionally biased region" description="Low complexity" evidence="4">
    <location>
        <begin position="764"/>
        <end position="777"/>
    </location>
</feature>
<gene>
    <name evidence="6" type="ORF">K450DRAFT_233212</name>
</gene>
<dbReference type="PROSITE" id="PS50005">
    <property type="entry name" value="TPR"/>
    <property type="match status" value="2"/>
</dbReference>
<comment type="similarity">
    <text evidence="2">Belongs to the YPP1 family.</text>
</comment>
<feature type="repeat" description="TPR" evidence="3">
    <location>
        <begin position="946"/>
        <end position="979"/>
    </location>
</feature>
<dbReference type="InterPro" id="IPR011990">
    <property type="entry name" value="TPR-like_helical_dom_sf"/>
</dbReference>
<name>A0AAD5EDU4_UMBRA</name>
<evidence type="ECO:0000313" key="7">
    <source>
        <dbReference type="Proteomes" id="UP001206595"/>
    </source>
</evidence>
<feature type="compositionally biased region" description="Basic and acidic residues" evidence="4">
    <location>
        <begin position="798"/>
        <end position="810"/>
    </location>
</feature>
<comment type="function">
    <text evidence="1">Involved in endocytosis.</text>
</comment>
<evidence type="ECO:0000256" key="1">
    <source>
        <dbReference type="ARBA" id="ARBA00002550"/>
    </source>
</evidence>
<protein>
    <recommendedName>
        <fullName evidence="5">Tetratricopeptide repeat protein 7 N-terminal domain-containing protein</fullName>
    </recommendedName>
</protein>
<dbReference type="InterPro" id="IPR045819">
    <property type="entry name" value="TTC7_N"/>
</dbReference>
<accession>A0AAD5EDU4</accession>
<evidence type="ECO:0000256" key="3">
    <source>
        <dbReference type="PROSITE-ProRule" id="PRU00339"/>
    </source>
</evidence>
<evidence type="ECO:0000256" key="4">
    <source>
        <dbReference type="SAM" id="MobiDB-lite"/>
    </source>
</evidence>
<keyword evidence="3" id="KW-0802">TPR repeat</keyword>
<dbReference type="Pfam" id="PF13181">
    <property type="entry name" value="TPR_8"/>
    <property type="match status" value="1"/>
</dbReference>
<dbReference type="InterPro" id="IPR019734">
    <property type="entry name" value="TPR_rpt"/>
</dbReference>
<dbReference type="PANTHER" id="PTHR23083">
    <property type="entry name" value="TETRATRICOPEPTIDE REPEAT PROTEIN, TPR"/>
    <property type="match status" value="1"/>
</dbReference>
<dbReference type="SUPFAM" id="SSF48452">
    <property type="entry name" value="TPR-like"/>
    <property type="match status" value="1"/>
</dbReference>
<dbReference type="EMBL" id="MU620907">
    <property type="protein sequence ID" value="KAI8581126.1"/>
    <property type="molecule type" value="Genomic_DNA"/>
</dbReference>
<dbReference type="AlphaFoldDB" id="A0AAD5EDU4"/>
<dbReference type="GeneID" id="75913062"/>
<feature type="compositionally biased region" description="Polar residues" evidence="4">
    <location>
        <begin position="782"/>
        <end position="796"/>
    </location>
</feature>
<dbReference type="InterPro" id="IPR051722">
    <property type="entry name" value="Endocytosis_PI4K-reg_protein"/>
</dbReference>
<sequence length="1060" mass="117802">MTSAKAIQIAKEIDSARCKGNWNALPELARRYKKHNPDGTVLEQTILAEHALTQVLEKIKEPFDLYNNDGPEHLAFPPTVDRSSVNYAREQLVRASQSKNGSESSQSNFAAVILARTLHEIGDYSKALNTLKQVAFRPEDVESGYALVLLVQARTIKGLCLERSDDVEGALQAYESILPIIQQHPAERGNELAHWVETSLYRGSLLKLGHHKDDVAGTLGLFREYYRQSASWSPMWRIRKRLVILRYFTRYLSSVYVQGKYIPSSIVTVEVNSVSHISNYQTPSLFFIEIAQLHKSYEDKLYAVTAFPKAGQSNGQVIEFVNQLVHDLNLMGDAVTSTELRGLVETLYRAIQKTFNSPVIVRHLFIALVRLGEYDEAKHALQSYLRLIGLSTQAQDESRRNGEALVTYADGRAMPVPIIADTHVGEILDEMLGTSGVENEALQFNSDRAKDEKTIASKHKGEQENDLDILLCLIEAVRMFCKELDQGVEAVEVAELLHKVLKRSTTVTVVSHPAICAQVSRMVGTSYCLLASQTHDPEVRPKYHDTALFHLNHSIEIDPTAWETHYQLALQQAEVRDISHAIASVSQALRINSTYTPSWHLLTLLSSCPSAGNLQQAIQSFELGMRETDIEREQNGNGDAANSISPRNYFTHEEGEQMLAFQTTGAVLQAAAGHIEVALESHESLFALYGKVSTIDPAVAAYNDYSDFSSRRTNGMTGSISAMSDLPRTRRRSASSGALGVPRAASSINVSRSQDDVNVRGGLSLSSSSISTNPSGSDVRRNGTSSTLNVPTTLSEGENEKHLTDGEVQRSKSSHRRHLHVFGSRGKKSKKPENNYLNSSKEGTLTNDSSVGVNGVKSSEHLTADYRSIHSPTPSIGTKTSIRSIFQPTEPVLHATTRTKLRYQRSTHALSNLWLLSALAFIKLDKLEEARKAIEEAEGNDPSNNPLVWVVLGRLRMAQNRTEDAIAAFQKALVVNPYDAGGRLWLARIYFDSGEYEAAEGLLDRLTKGNGWDSAEAWYYLGELNHKMDRFPRAKECLWYALELENTKPILPFSVLPRCI</sequence>
<comment type="caution">
    <text evidence="6">The sequence shown here is derived from an EMBL/GenBank/DDBJ whole genome shotgun (WGS) entry which is preliminary data.</text>
</comment>
<evidence type="ECO:0000259" key="5">
    <source>
        <dbReference type="Pfam" id="PF19440"/>
    </source>
</evidence>
<dbReference type="SMART" id="SM00028">
    <property type="entry name" value="TPR"/>
    <property type="match status" value="5"/>
</dbReference>
<feature type="domain" description="Tetratricopeptide repeat protein 7 N-terminal" evidence="5">
    <location>
        <begin position="4"/>
        <end position="164"/>
    </location>
</feature>
<dbReference type="Pfam" id="PF19440">
    <property type="entry name" value="TTC7_N"/>
    <property type="match status" value="1"/>
</dbReference>
<reference evidence="6" key="2">
    <citation type="journal article" date="2022" name="Proc. Natl. Acad. Sci. U.S.A.">
        <title>Diploid-dominant life cycles characterize the early evolution of Fungi.</title>
        <authorList>
            <person name="Amses K.R."/>
            <person name="Simmons D.R."/>
            <person name="Longcore J.E."/>
            <person name="Mondo S.J."/>
            <person name="Seto K."/>
            <person name="Jeronimo G.H."/>
            <person name="Bonds A.E."/>
            <person name="Quandt C.A."/>
            <person name="Davis W.J."/>
            <person name="Chang Y."/>
            <person name="Federici B.A."/>
            <person name="Kuo A."/>
            <person name="LaButti K."/>
            <person name="Pangilinan J."/>
            <person name="Andreopoulos W."/>
            <person name="Tritt A."/>
            <person name="Riley R."/>
            <person name="Hundley H."/>
            <person name="Johnson J."/>
            <person name="Lipzen A."/>
            <person name="Barry K."/>
            <person name="Lang B.F."/>
            <person name="Cuomo C.A."/>
            <person name="Buchler N.E."/>
            <person name="Grigoriev I.V."/>
            <person name="Spatafora J.W."/>
            <person name="Stajich J.E."/>
            <person name="James T.Y."/>
        </authorList>
    </citation>
    <scope>NUCLEOTIDE SEQUENCE</scope>
    <source>
        <strain evidence="6">AG</strain>
    </source>
</reference>
<feature type="region of interest" description="Disordered" evidence="4">
    <location>
        <begin position="710"/>
        <end position="851"/>
    </location>
</feature>
<dbReference type="PANTHER" id="PTHR23083:SF464">
    <property type="entry name" value="TETRATRICOPEPTIDE REPEAT DOMAIN 7, ISOFORM A"/>
    <property type="match status" value="1"/>
</dbReference>
<feature type="compositionally biased region" description="Polar residues" evidence="4">
    <location>
        <begin position="835"/>
        <end position="851"/>
    </location>
</feature>
<feature type="compositionally biased region" description="Basic residues" evidence="4">
    <location>
        <begin position="812"/>
        <end position="830"/>
    </location>
</feature>
<organism evidence="6 7">
    <name type="scientific">Umbelopsis ramanniana AG</name>
    <dbReference type="NCBI Taxonomy" id="1314678"/>
    <lineage>
        <taxon>Eukaryota</taxon>
        <taxon>Fungi</taxon>
        <taxon>Fungi incertae sedis</taxon>
        <taxon>Mucoromycota</taxon>
        <taxon>Mucoromycotina</taxon>
        <taxon>Umbelopsidomycetes</taxon>
        <taxon>Umbelopsidales</taxon>
        <taxon>Umbelopsidaceae</taxon>
        <taxon>Umbelopsis</taxon>
    </lineage>
</organism>
<feature type="repeat" description="TPR" evidence="3">
    <location>
        <begin position="1015"/>
        <end position="1048"/>
    </location>
</feature>
<evidence type="ECO:0000256" key="2">
    <source>
        <dbReference type="ARBA" id="ARBA00038251"/>
    </source>
</evidence>
<dbReference type="Gene3D" id="1.25.40.10">
    <property type="entry name" value="Tetratricopeptide repeat domain"/>
    <property type="match status" value="3"/>
</dbReference>
<dbReference type="RefSeq" id="XP_051446130.1">
    <property type="nucleotide sequence ID" value="XM_051587717.1"/>
</dbReference>
<keyword evidence="7" id="KW-1185">Reference proteome</keyword>
<evidence type="ECO:0000313" key="6">
    <source>
        <dbReference type="EMBL" id="KAI8581126.1"/>
    </source>
</evidence>